<dbReference type="RefSeq" id="WP_072882084.1">
    <property type="nucleotide sequence ID" value="NZ_FRAT01000010.1"/>
</dbReference>
<keyword evidence="1" id="KW-0732">Signal</keyword>
<gene>
    <name evidence="2" type="ORF">SAMN04487891_10911</name>
    <name evidence="3" type="ORF">SAMN05216293_3380</name>
</gene>
<comment type="caution">
    <text evidence="3">The sequence shown here is derived from an EMBL/GenBank/DDBJ whole genome shotgun (WGS) entry which is preliminary data.</text>
</comment>
<evidence type="ECO:0000313" key="2">
    <source>
        <dbReference type="EMBL" id="SFC32985.1"/>
    </source>
</evidence>
<evidence type="ECO:0000313" key="5">
    <source>
        <dbReference type="Proteomes" id="UP000198940"/>
    </source>
</evidence>
<feature type="chain" id="PRO_5009923660" description="SH3 domain-containing protein" evidence="1">
    <location>
        <begin position="23"/>
        <end position="117"/>
    </location>
</feature>
<evidence type="ECO:0000313" key="4">
    <source>
        <dbReference type="Proteomes" id="UP000184031"/>
    </source>
</evidence>
<proteinExistence type="predicted"/>
<dbReference type="EMBL" id="FRAT01000010">
    <property type="protein sequence ID" value="SHL40977.1"/>
    <property type="molecule type" value="Genomic_DNA"/>
</dbReference>
<keyword evidence="5" id="KW-1185">Reference proteome</keyword>
<dbReference type="AlphaFoldDB" id="A0A1M7AE67"/>
<evidence type="ECO:0000256" key="1">
    <source>
        <dbReference type="SAM" id="SignalP"/>
    </source>
</evidence>
<evidence type="ECO:0008006" key="6">
    <source>
        <dbReference type="Google" id="ProtNLM"/>
    </source>
</evidence>
<organism evidence="3 4">
    <name type="scientific">Flagellimonas taeanensis</name>
    <dbReference type="NCBI Taxonomy" id="1005926"/>
    <lineage>
        <taxon>Bacteria</taxon>
        <taxon>Pseudomonadati</taxon>
        <taxon>Bacteroidota</taxon>
        <taxon>Flavobacteriia</taxon>
        <taxon>Flavobacteriales</taxon>
        <taxon>Flavobacteriaceae</taxon>
        <taxon>Flagellimonas</taxon>
    </lineage>
</organism>
<evidence type="ECO:0000313" key="3">
    <source>
        <dbReference type="EMBL" id="SHL40977.1"/>
    </source>
</evidence>
<dbReference type="InterPro" id="IPR045398">
    <property type="entry name" value="DUF6515"/>
</dbReference>
<accession>A0A1M7AE67</accession>
<dbReference type="STRING" id="1055723.SAMN05216293_3380"/>
<protein>
    <recommendedName>
        <fullName evidence="6">SH3 domain-containing protein</fullName>
    </recommendedName>
</protein>
<feature type="signal peptide" evidence="1">
    <location>
        <begin position="1"/>
        <end position="22"/>
    </location>
</feature>
<dbReference type="Proteomes" id="UP000198940">
    <property type="component" value="Unassembled WGS sequence"/>
</dbReference>
<sequence>MKRMKTILVIMAFLGTIMAASAQRRTVVRVYPKHGTVVTSLSSPKVVVHKNTNFYYADGVWYKARGRNYVVTAAPRGVVVSTLPRGSKVVYVNGRRLYSYMGVWYKRSGRQYVVVTV</sequence>
<reference evidence="3 4" key="1">
    <citation type="submission" date="2016-11" db="EMBL/GenBank/DDBJ databases">
        <authorList>
            <person name="Varghese N."/>
            <person name="Submissions S."/>
        </authorList>
    </citation>
    <scope>NUCLEOTIDE SEQUENCE [LARGE SCALE GENOMIC DNA]</scope>
    <source>
        <strain evidence="3 4">CGMCC 1.12174</strain>
        <strain evidence="2 5">DSM 26351</strain>
    </source>
</reference>
<dbReference type="EMBL" id="FOKU01000009">
    <property type="protein sequence ID" value="SFC32985.1"/>
    <property type="molecule type" value="Genomic_DNA"/>
</dbReference>
<dbReference type="OrthoDB" id="1162521at2"/>
<dbReference type="Pfam" id="PF20125">
    <property type="entry name" value="DUF6515"/>
    <property type="match status" value="1"/>
</dbReference>
<dbReference type="Proteomes" id="UP000184031">
    <property type="component" value="Unassembled WGS sequence"/>
</dbReference>
<name>A0A1M7AE67_9FLAO</name>